<name>A0ABY6LVG3_9FLAO</name>
<organism evidence="3 4">
    <name type="scientific">Flavobacterium agricola</name>
    <dbReference type="NCBI Taxonomy" id="2870839"/>
    <lineage>
        <taxon>Bacteria</taxon>
        <taxon>Pseudomonadati</taxon>
        <taxon>Bacteroidota</taxon>
        <taxon>Flavobacteriia</taxon>
        <taxon>Flavobacteriales</taxon>
        <taxon>Flavobacteriaceae</taxon>
        <taxon>Flavobacterium</taxon>
    </lineage>
</organism>
<dbReference type="PANTHER" id="PTHR30203">
    <property type="entry name" value="OUTER MEMBRANE CATION EFFLUX PROTEIN"/>
    <property type="match status" value="1"/>
</dbReference>
<feature type="signal peptide" evidence="2">
    <location>
        <begin position="1"/>
        <end position="22"/>
    </location>
</feature>
<dbReference type="Gene3D" id="1.20.1600.10">
    <property type="entry name" value="Outer membrane efflux proteins (OEP)"/>
    <property type="match status" value="1"/>
</dbReference>
<feature type="chain" id="PRO_5046289535" evidence="2">
    <location>
        <begin position="23"/>
        <end position="422"/>
    </location>
</feature>
<dbReference type="InterPro" id="IPR010131">
    <property type="entry name" value="MdtP/NodT-like"/>
</dbReference>
<evidence type="ECO:0000313" key="3">
    <source>
        <dbReference type="EMBL" id="UYW00319.1"/>
    </source>
</evidence>
<sequence>MKKLNYLLVFICYNALAGSLWAQQFTVKDLEAQFLTTNATLIATNLEISKADAEIIQEKLWDNPNLSIAEVNFWTNSTLEEDVIPLIGKKGNPKQLHVELEQMIATAGKRKKRVTLKKLEKNDALYEYEELLRELKKELRQTFNSLNSITQQENQLQNIVAIYTQMSEQYERQAQLNNVPKVEYFRIQSELIDVEKDLIELQNEQLEHLQTLRVLTQNAKLQLNQLIFNSNNLQKLSTQVPLNILEVAKNGNIEIKKQTNEIHKAEKQLQLENAERIPDVALQVTYDRAGNIMRNFVGFGVAFDLPILNSNKGNRKAAKIAIEQEKLNQSAVEIELETTLDRLTNQLTSFENTLAKWPSAKLEEQQQMIANFKKHVLNKDVTLIEFIDFTQAYRDAQNAILELQVNYLNTFEELQYIVGKDF</sequence>
<dbReference type="SUPFAM" id="SSF56954">
    <property type="entry name" value="Outer membrane efflux proteins (OEP)"/>
    <property type="match status" value="1"/>
</dbReference>
<evidence type="ECO:0000313" key="4">
    <source>
        <dbReference type="Proteomes" id="UP001163328"/>
    </source>
</evidence>
<keyword evidence="1" id="KW-0175">Coiled coil</keyword>
<proteinExistence type="predicted"/>
<accession>A0ABY6LVG3</accession>
<dbReference type="PANTHER" id="PTHR30203:SF23">
    <property type="entry name" value="OUTER MEMBRANE EFFLUX PROTEIN"/>
    <property type="match status" value="1"/>
</dbReference>
<feature type="coiled-coil region" evidence="1">
    <location>
        <begin position="118"/>
        <end position="152"/>
    </location>
</feature>
<evidence type="ECO:0000256" key="2">
    <source>
        <dbReference type="SAM" id="SignalP"/>
    </source>
</evidence>
<keyword evidence="4" id="KW-1185">Reference proteome</keyword>
<gene>
    <name evidence="3" type="ORF">K5I29_06980</name>
</gene>
<dbReference type="RefSeq" id="WP_264431940.1">
    <property type="nucleotide sequence ID" value="NZ_CP081495.1"/>
</dbReference>
<dbReference type="EMBL" id="CP081495">
    <property type="protein sequence ID" value="UYW00319.1"/>
    <property type="molecule type" value="Genomic_DNA"/>
</dbReference>
<keyword evidence="2" id="KW-0732">Signal</keyword>
<feature type="coiled-coil region" evidence="1">
    <location>
        <begin position="248"/>
        <end position="275"/>
    </location>
</feature>
<protein>
    <submittedName>
        <fullName evidence="3">TolC family protein</fullName>
    </submittedName>
</protein>
<dbReference type="Proteomes" id="UP001163328">
    <property type="component" value="Chromosome"/>
</dbReference>
<evidence type="ECO:0000256" key="1">
    <source>
        <dbReference type="SAM" id="Coils"/>
    </source>
</evidence>
<reference evidence="3" key="1">
    <citation type="submission" date="2021-08" db="EMBL/GenBank/DDBJ databases">
        <title>Flavobacterium sp. strain CC-SYL302.</title>
        <authorList>
            <person name="Lin S.-Y."/>
            <person name="Lee T.-H."/>
            <person name="Young C.-C."/>
        </authorList>
    </citation>
    <scope>NUCLEOTIDE SEQUENCE</scope>
    <source>
        <strain evidence="3">CC-SYL302</strain>
    </source>
</reference>